<evidence type="ECO:0000256" key="1">
    <source>
        <dbReference type="SAM" id="MobiDB-lite"/>
    </source>
</evidence>
<feature type="compositionally biased region" description="Polar residues" evidence="1">
    <location>
        <begin position="62"/>
        <end position="73"/>
    </location>
</feature>
<feature type="region of interest" description="Disordered" evidence="1">
    <location>
        <begin position="62"/>
        <end position="305"/>
    </location>
</feature>
<proteinExistence type="predicted"/>
<dbReference type="EMBL" id="HBNR01051298">
    <property type="protein sequence ID" value="CAE4615449.1"/>
    <property type="molecule type" value="Transcribed_RNA"/>
</dbReference>
<reference evidence="2" key="1">
    <citation type="submission" date="2021-01" db="EMBL/GenBank/DDBJ databases">
        <authorList>
            <person name="Corre E."/>
            <person name="Pelletier E."/>
            <person name="Niang G."/>
            <person name="Scheremetjew M."/>
            <person name="Finn R."/>
            <person name="Kale V."/>
            <person name="Holt S."/>
            <person name="Cochrane G."/>
            <person name="Meng A."/>
            <person name="Brown T."/>
            <person name="Cohen L."/>
        </authorList>
    </citation>
    <scope>NUCLEOTIDE SEQUENCE</scope>
    <source>
        <strain evidence="2">CCMP3105</strain>
    </source>
</reference>
<feature type="compositionally biased region" description="Low complexity" evidence="1">
    <location>
        <begin position="126"/>
        <end position="143"/>
    </location>
</feature>
<organism evidence="2">
    <name type="scientific">Alexandrium monilatum</name>
    <dbReference type="NCBI Taxonomy" id="311494"/>
    <lineage>
        <taxon>Eukaryota</taxon>
        <taxon>Sar</taxon>
        <taxon>Alveolata</taxon>
        <taxon>Dinophyceae</taxon>
        <taxon>Gonyaulacales</taxon>
        <taxon>Pyrocystaceae</taxon>
        <taxon>Alexandrium</taxon>
    </lineage>
</organism>
<feature type="compositionally biased region" description="Pro residues" evidence="1">
    <location>
        <begin position="185"/>
        <end position="202"/>
    </location>
</feature>
<sequence>MMAGSYPRPAQGMMPGVAPAAAQAYGRVMQASPSAAPPQPTVSLSASMPAACFQQAKPAQMQSVASARGSTPFVQRPGGGAVQVGGYPQPPAQQAPQPTPQVATRAPGPSPRYAGKSHSPTRLQVSAASAHSPGAASAQSPGQRSQWSPPRGRKTGVAFGDRVSIDPSGQVGLARPVERLSTVSPPLPVAQPVPQPVQPAPQPVQGMVVRSNFPGVQQPQAVQSPQVSPIQPQQPQPQQLQPQPLRRPSYVQVQQQQPQLPMQQMQPPLQAQQQQQQQHQLQMQQQVMVQPKTQDPAFSRAASARRSVVMPNGALQRMSLVGGPSDAAEWWQDESIDEEQKRAAMAMAHKISQRRR</sequence>
<accession>A0A7S4RJI4</accession>
<name>A0A7S4RJI4_9DINO</name>
<dbReference type="AlphaFoldDB" id="A0A7S4RJI4"/>
<protein>
    <submittedName>
        <fullName evidence="2">Uncharacterized protein</fullName>
    </submittedName>
</protein>
<evidence type="ECO:0000313" key="2">
    <source>
        <dbReference type="EMBL" id="CAE4615449.1"/>
    </source>
</evidence>
<gene>
    <name evidence="2" type="ORF">AMON00008_LOCUS35903</name>
</gene>
<feature type="compositionally biased region" description="Low complexity" evidence="1">
    <location>
        <begin position="217"/>
        <end position="290"/>
    </location>
</feature>
<feature type="compositionally biased region" description="Pro residues" evidence="1">
    <location>
        <begin position="88"/>
        <end position="99"/>
    </location>
</feature>